<accession>A0A086TMH6</accession>
<evidence type="ECO:0000313" key="3">
    <source>
        <dbReference type="Proteomes" id="UP000243308"/>
    </source>
</evidence>
<feature type="compositionally biased region" description="Polar residues" evidence="1">
    <location>
        <begin position="47"/>
        <end position="56"/>
    </location>
</feature>
<dbReference type="AlphaFoldDB" id="A0A086TMH6"/>
<proteinExistence type="predicted"/>
<feature type="region of interest" description="Disordered" evidence="1">
    <location>
        <begin position="1"/>
        <end position="56"/>
    </location>
</feature>
<organism evidence="2 3">
    <name type="scientific">Podila verticillata NRRL 6337</name>
    <dbReference type="NCBI Taxonomy" id="1069443"/>
    <lineage>
        <taxon>Eukaryota</taxon>
        <taxon>Fungi</taxon>
        <taxon>Fungi incertae sedis</taxon>
        <taxon>Mucoromycota</taxon>
        <taxon>Mortierellomycotina</taxon>
        <taxon>Mortierellomycetes</taxon>
        <taxon>Mortierellales</taxon>
        <taxon>Mortierellaceae</taxon>
        <taxon>Podila</taxon>
    </lineage>
</organism>
<evidence type="ECO:0000256" key="1">
    <source>
        <dbReference type="SAM" id="MobiDB-lite"/>
    </source>
</evidence>
<gene>
    <name evidence="2" type="ORF">MVEG_11190</name>
</gene>
<name>A0A086TMH6_9FUNG</name>
<sequence>MTRAGPRCHPPAHPMPPSTTTTRCHHSSASSAPVYPTSMPNAPPTPTRQHPSCSQPQGGSLLLVTISCSSSTNTKTQSIPRRRCHHRPIQACRSLQGTHPPVIQCTTLHSTVVPGLCRHQGTKITPKTISRAEPVTPDPSCLCSHTSRRTMGTLDASPPLLPFPFVLSLVFSSLSPCSSSLLFHILYCFPLHSFCSLRSF</sequence>
<dbReference type="EMBL" id="KN042429">
    <property type="protein sequence ID" value="KFH63153.1"/>
    <property type="molecule type" value="Genomic_DNA"/>
</dbReference>
<evidence type="ECO:0000313" key="2">
    <source>
        <dbReference type="EMBL" id="KFH63153.1"/>
    </source>
</evidence>
<feature type="compositionally biased region" description="Pro residues" evidence="1">
    <location>
        <begin position="8"/>
        <end position="17"/>
    </location>
</feature>
<reference evidence="2 3" key="1">
    <citation type="submission" date="2011-02" db="EMBL/GenBank/DDBJ databases">
        <title>The Genome Sequence of Mortierella verticillata NRRL 6337.</title>
        <authorList>
            <consortium name="The Broad Institute Genome Sequencing Platform"/>
            <person name="Russ C."/>
            <person name="Cuomo C."/>
            <person name="Burger G."/>
            <person name="Gray M.W."/>
            <person name="Holland P.W.H."/>
            <person name="King N."/>
            <person name="Lang F.B.F."/>
            <person name="Roger A.J."/>
            <person name="Ruiz-Trillo I."/>
            <person name="Young S.K."/>
            <person name="Zeng Q."/>
            <person name="Gargeya S."/>
            <person name="Alvarado L."/>
            <person name="Berlin A."/>
            <person name="Chapman S.B."/>
            <person name="Chen Z."/>
            <person name="Freedman E."/>
            <person name="Gellesch M."/>
            <person name="Goldberg J."/>
            <person name="Griggs A."/>
            <person name="Gujja S."/>
            <person name="Heilman E."/>
            <person name="Heiman D."/>
            <person name="Howarth C."/>
            <person name="Mehta T."/>
            <person name="Neiman D."/>
            <person name="Pearson M."/>
            <person name="Roberts A."/>
            <person name="Saif S."/>
            <person name="Shea T."/>
            <person name="Shenoy N."/>
            <person name="Sisk P."/>
            <person name="Stolte C."/>
            <person name="Sykes S."/>
            <person name="White J."/>
            <person name="Yandava C."/>
            <person name="Haas B."/>
            <person name="Nusbaum C."/>
            <person name="Birren B."/>
        </authorList>
    </citation>
    <scope>NUCLEOTIDE SEQUENCE [LARGE SCALE GENOMIC DNA]</scope>
    <source>
        <strain evidence="2 3">NRRL 6337</strain>
    </source>
</reference>
<protein>
    <submittedName>
        <fullName evidence="2">Uncharacterized protein</fullName>
    </submittedName>
</protein>
<dbReference type="Proteomes" id="UP000243308">
    <property type="component" value="Unassembled WGS sequence"/>
</dbReference>
<keyword evidence="3" id="KW-1185">Reference proteome</keyword>